<keyword evidence="3 9" id="KW-0808">Transferase</keyword>
<evidence type="ECO:0000256" key="3">
    <source>
        <dbReference type="ARBA" id="ARBA00022679"/>
    </source>
</evidence>
<gene>
    <name evidence="9 11" type="primary">dapD</name>
    <name evidence="11" type="ORF">JDV76_03950</name>
</gene>
<dbReference type="CDD" id="cd04649">
    <property type="entry name" value="LbH_THP_succinylT_putative"/>
    <property type="match status" value="1"/>
</dbReference>
<evidence type="ECO:0000256" key="2">
    <source>
        <dbReference type="ARBA" id="ARBA00022605"/>
    </source>
</evidence>
<feature type="domain" description="2,3,4,5-tetrahydropyridine-2,6-dicarboxylate N-succinyltransferase middle" evidence="10">
    <location>
        <begin position="109"/>
        <end position="148"/>
    </location>
</feature>
<evidence type="ECO:0000256" key="6">
    <source>
        <dbReference type="ARBA" id="ARBA00022915"/>
    </source>
</evidence>
<keyword evidence="5 9" id="KW-0460">Magnesium</keyword>
<comment type="catalytic activity">
    <reaction evidence="9">
        <text>(S)-2,3,4,5-tetrahydrodipicolinate + succinyl-CoA + H2O = (S)-2-succinylamino-6-oxoheptanedioate + CoA</text>
        <dbReference type="Rhea" id="RHEA:17325"/>
        <dbReference type="ChEBI" id="CHEBI:15377"/>
        <dbReference type="ChEBI" id="CHEBI:15685"/>
        <dbReference type="ChEBI" id="CHEBI:16845"/>
        <dbReference type="ChEBI" id="CHEBI:57287"/>
        <dbReference type="ChEBI" id="CHEBI:57292"/>
        <dbReference type="EC" id="2.3.1.117"/>
    </reaction>
</comment>
<dbReference type="HAMAP" id="MF_02122">
    <property type="entry name" value="DapD_type2"/>
    <property type="match status" value="1"/>
</dbReference>
<keyword evidence="12" id="KW-1185">Reference proteome</keyword>
<feature type="binding site" evidence="9">
    <location>
        <position position="164"/>
    </location>
    <ligand>
        <name>Mg(2+)</name>
        <dbReference type="ChEBI" id="CHEBI:18420"/>
        <label>1</label>
        <note>ligand shared between trimeric partners</note>
    </ligand>
</feature>
<dbReference type="Proteomes" id="UP000625574">
    <property type="component" value="Unassembled WGS sequence"/>
</dbReference>
<dbReference type="NCBIfam" id="TIGR03535">
    <property type="entry name" value="DapD_actino"/>
    <property type="match status" value="1"/>
</dbReference>
<dbReference type="Pfam" id="PF14602">
    <property type="entry name" value="Hexapep_2"/>
    <property type="match status" value="1"/>
</dbReference>
<sequence>MTAALATGLATIQPDGTVLDCWFPAPELTDTEQIPGTTRLDAADLPDHLAPLACPDDDRGVERVGVRTVIADLDDAPTDAYDVYLRLHLLSTRKVHPHGLNMDGVFGLLTNVVWTNFGPCPVADFEITRAKLSRRGKVTVHLVDKFPRMIDYVVPTGVRIGDADRVRMGAHLAEGTTVMHEGFVNFNAGTLGSSMVEGRISAGVVVGDGTDIGGGASIMGTLSGGGKQVISLGERCLLGANAGCGISLGDDCVIEAGLYVTAGTKVKVLGDVATAAGVADGDSVKAVELSGASNILFRRNSLTGAVEATAWGSAKVELNADLHAN</sequence>
<feature type="binding site" evidence="9">
    <location>
        <position position="214"/>
    </location>
    <ligand>
        <name>succinyl-CoA</name>
        <dbReference type="ChEBI" id="CHEBI:57292"/>
    </ligand>
</feature>
<feature type="binding site" evidence="9">
    <location>
        <position position="263"/>
    </location>
    <ligand>
        <name>succinyl-CoA</name>
        <dbReference type="ChEBI" id="CHEBI:57292"/>
    </ligand>
</feature>
<evidence type="ECO:0000313" key="11">
    <source>
        <dbReference type="EMBL" id="MBI9000125.1"/>
    </source>
</evidence>
<comment type="pathway">
    <text evidence="9">Amino-acid biosynthesis; L-lysine biosynthesis via DAP pathway; LL-2,6-diaminopimelate from (S)-tetrahydrodipicolinate (succinylase route): step 1/3.</text>
</comment>
<feature type="binding site" evidence="9">
    <location>
        <position position="217"/>
    </location>
    <ligand>
        <name>succinyl-CoA</name>
        <dbReference type="ChEBI" id="CHEBI:57292"/>
    </ligand>
</feature>
<evidence type="ECO:0000256" key="9">
    <source>
        <dbReference type="HAMAP-Rule" id="MF_02122"/>
    </source>
</evidence>
<dbReference type="SUPFAM" id="SSF51161">
    <property type="entry name" value="Trimeric LpxA-like enzymes"/>
    <property type="match status" value="1"/>
</dbReference>
<dbReference type="Gene3D" id="3.30.70.2010">
    <property type="match status" value="1"/>
</dbReference>
<keyword evidence="1 9" id="KW-0963">Cytoplasm</keyword>
<organism evidence="11 12">
    <name type="scientific">Corynebacterium marambiense</name>
    <dbReference type="NCBI Taxonomy" id="2765364"/>
    <lineage>
        <taxon>Bacteria</taxon>
        <taxon>Bacillati</taxon>
        <taxon>Actinomycetota</taxon>
        <taxon>Actinomycetes</taxon>
        <taxon>Mycobacteriales</taxon>
        <taxon>Corynebacteriaceae</taxon>
        <taxon>Corynebacterium</taxon>
    </lineage>
</organism>
<feature type="active site" description="Acyl-anhydride intermediate" evidence="9">
    <location>
        <position position="197"/>
    </location>
</feature>
<evidence type="ECO:0000256" key="4">
    <source>
        <dbReference type="ARBA" id="ARBA00022723"/>
    </source>
</evidence>
<dbReference type="InterPro" id="IPR032784">
    <property type="entry name" value="THDPS_M"/>
</dbReference>
<dbReference type="InterPro" id="IPR026586">
    <property type="entry name" value="Type2_DapD"/>
</dbReference>
<comment type="subunit">
    <text evidence="9">Homotrimer.</text>
</comment>
<evidence type="ECO:0000313" key="12">
    <source>
        <dbReference type="Proteomes" id="UP000625574"/>
    </source>
</evidence>
<dbReference type="InterPro" id="IPR011004">
    <property type="entry name" value="Trimer_LpxA-like_sf"/>
</dbReference>
<reference evidence="11 12" key="1">
    <citation type="submission" date="2020-12" db="EMBL/GenBank/DDBJ databases">
        <title>Genome public.</title>
        <authorList>
            <person name="Sun Q."/>
        </authorList>
    </citation>
    <scope>NUCLEOTIDE SEQUENCE [LARGE SCALE GENOMIC DNA]</scope>
    <source>
        <strain evidence="11 12">CCM 8864</strain>
    </source>
</reference>
<dbReference type="Gene3D" id="3.30.60.70">
    <property type="entry name" value="Trimeric LpxA-like enzymes"/>
    <property type="match status" value="1"/>
</dbReference>
<feature type="binding site" evidence="9">
    <location>
        <begin position="255"/>
        <end position="256"/>
    </location>
    <ligand>
        <name>succinyl-CoA</name>
        <dbReference type="ChEBI" id="CHEBI:57292"/>
    </ligand>
</feature>
<keyword evidence="6 9" id="KW-0220">Diaminopimelate biosynthesis</keyword>
<dbReference type="RefSeq" id="WP_198735579.1">
    <property type="nucleotide sequence ID" value="NZ_JAEIOT010000005.1"/>
</dbReference>
<feature type="binding site" evidence="9">
    <location>
        <position position="240"/>
    </location>
    <ligand>
        <name>succinyl-CoA</name>
        <dbReference type="ChEBI" id="CHEBI:57292"/>
    </ligand>
</feature>
<dbReference type="InterPro" id="IPR001451">
    <property type="entry name" value="Hexapep"/>
</dbReference>
<evidence type="ECO:0000256" key="7">
    <source>
        <dbReference type="ARBA" id="ARBA00023154"/>
    </source>
</evidence>
<comment type="subcellular location">
    <subcellularLocation>
        <location evidence="9">Cytoplasm</location>
    </subcellularLocation>
</comment>
<protein>
    <recommendedName>
        <fullName evidence="9">2,3,4,5-tetrahydropyridine-2,6-dicarboxylate N-succinyltransferase</fullName>
        <ecNumber evidence="9">2.3.1.117</ecNumber>
    </recommendedName>
    <alternativeName>
        <fullName evidence="9">Tetrahydrodipicolinate N-succinyltransferase</fullName>
        <shortName evidence="9">THDP succinyltransferase</shortName>
        <shortName evidence="9">THP succinyltransferase</shortName>
    </alternativeName>
    <alternativeName>
        <fullName evidence="9">Tetrahydropicolinate succinylase</fullName>
    </alternativeName>
</protein>
<keyword evidence="2 9" id="KW-0028">Amino-acid biosynthesis</keyword>
<comment type="similarity">
    <text evidence="9">Belongs to the type 2 tetrahydrodipicolinate N-succinyltransferase family.</text>
</comment>
<dbReference type="Pfam" id="PF14789">
    <property type="entry name" value="THDPS_M"/>
    <property type="match status" value="1"/>
</dbReference>
<feature type="binding site" evidence="9">
    <location>
        <begin position="298"/>
        <end position="301"/>
    </location>
    <ligand>
        <name>succinyl-CoA</name>
        <dbReference type="ChEBI" id="CHEBI:57292"/>
    </ligand>
</feature>
<proteinExistence type="inferred from homology"/>
<dbReference type="EC" id="2.3.1.117" evidence="9"/>
<evidence type="ECO:0000256" key="1">
    <source>
        <dbReference type="ARBA" id="ARBA00022490"/>
    </source>
</evidence>
<evidence type="ECO:0000256" key="8">
    <source>
        <dbReference type="ARBA" id="ARBA00023315"/>
    </source>
</evidence>
<keyword evidence="7 9" id="KW-0457">Lysine biosynthesis</keyword>
<evidence type="ECO:0000256" key="5">
    <source>
        <dbReference type="ARBA" id="ARBA00022842"/>
    </source>
</evidence>
<keyword evidence="8 9" id="KW-0012">Acyltransferase</keyword>
<evidence type="ECO:0000259" key="10">
    <source>
        <dbReference type="Pfam" id="PF14789"/>
    </source>
</evidence>
<keyword evidence="4 9" id="KW-0479">Metal-binding</keyword>
<dbReference type="GO" id="GO:0008666">
    <property type="term" value="F:2,3,4,5-tetrahydropyridine-2,6-dicarboxylate N-succinyltransferase activity"/>
    <property type="evidence" value="ECO:0007669"/>
    <property type="project" value="UniProtKB-EC"/>
</dbReference>
<dbReference type="EMBL" id="JAEIOT010000005">
    <property type="protein sequence ID" value="MBI9000125.1"/>
    <property type="molecule type" value="Genomic_DNA"/>
</dbReference>
<feature type="binding site" evidence="9">
    <location>
        <position position="199"/>
    </location>
    <ligand>
        <name>succinyl-CoA</name>
        <dbReference type="ChEBI" id="CHEBI:57292"/>
    </ligand>
</feature>
<accession>A0ABS0VWY1</accession>
<comment type="function">
    <text evidence="9">Catalyzes the conversion of the cyclic tetrahydrodipicolinate (THDP) into the acyclic N-succinyl-L-2-amino-6-oxopimelate using succinyl-CoA.</text>
</comment>
<dbReference type="InterPro" id="IPR019875">
    <property type="entry name" value="DapD_actinobacteria"/>
</dbReference>
<feature type="binding site" evidence="9">
    <location>
        <position position="285"/>
    </location>
    <ligand>
        <name>succinyl-CoA</name>
        <dbReference type="ChEBI" id="CHEBI:57292"/>
    </ligand>
</feature>
<name>A0ABS0VWY1_9CORY</name>
<dbReference type="InterPro" id="IPR038361">
    <property type="entry name" value="THDPS_M_sf"/>
</dbReference>
<comment type="caution">
    <text evidence="11">The sequence shown here is derived from an EMBL/GenBank/DDBJ whole genome shotgun (WGS) entry which is preliminary data.</text>
</comment>
<dbReference type="Gene3D" id="2.160.10.10">
    <property type="entry name" value="Hexapeptide repeat proteins"/>
    <property type="match status" value="1"/>
</dbReference>
<feature type="binding site" evidence="9">
    <location>
        <position position="181"/>
    </location>
    <ligand>
        <name>Mg(2+)</name>
        <dbReference type="ChEBI" id="CHEBI:18420"/>
        <label>2</label>
        <note>ligand shared between trimeric partners</note>
    </ligand>
</feature>